<dbReference type="InterPro" id="IPR000943">
    <property type="entry name" value="RNA_pol_sigma70"/>
</dbReference>
<dbReference type="InterPro" id="IPR014284">
    <property type="entry name" value="RNA_pol_sigma-70_dom"/>
</dbReference>
<keyword evidence="1" id="KW-0805">Transcription regulation</keyword>
<dbReference type="Pfam" id="PF04545">
    <property type="entry name" value="Sigma70_r4"/>
    <property type="match status" value="1"/>
</dbReference>
<evidence type="ECO:0000256" key="3">
    <source>
        <dbReference type="ARBA" id="ARBA00023125"/>
    </source>
</evidence>
<dbReference type="NCBIfam" id="TIGR02937">
    <property type="entry name" value="sigma70-ECF"/>
    <property type="match status" value="1"/>
</dbReference>
<gene>
    <name evidence="7" type="ORF">HC031_02380</name>
</gene>
<name>A0ABX0XSZ5_9ACTN</name>
<dbReference type="Pfam" id="PF01740">
    <property type="entry name" value="STAS"/>
    <property type="match status" value="1"/>
</dbReference>
<feature type="domain" description="STAS" evidence="6">
    <location>
        <begin position="297"/>
        <end position="413"/>
    </location>
</feature>
<dbReference type="PANTHER" id="PTHR30385">
    <property type="entry name" value="SIGMA FACTOR F FLAGELLAR"/>
    <property type="match status" value="1"/>
</dbReference>
<feature type="region of interest" description="Disordered" evidence="5">
    <location>
        <begin position="1"/>
        <end position="31"/>
    </location>
</feature>
<dbReference type="Gene3D" id="1.20.120.1810">
    <property type="match status" value="1"/>
</dbReference>
<feature type="compositionally biased region" description="Pro residues" evidence="5">
    <location>
        <begin position="8"/>
        <end position="24"/>
    </location>
</feature>
<dbReference type="InterPro" id="IPR007630">
    <property type="entry name" value="RNA_pol_sigma70_r4"/>
</dbReference>
<evidence type="ECO:0000256" key="2">
    <source>
        <dbReference type="ARBA" id="ARBA00023082"/>
    </source>
</evidence>
<dbReference type="InterPro" id="IPR036513">
    <property type="entry name" value="STAS_dom_sf"/>
</dbReference>
<dbReference type="Proteomes" id="UP000722989">
    <property type="component" value="Unassembled WGS sequence"/>
</dbReference>
<dbReference type="CDD" id="cd06171">
    <property type="entry name" value="Sigma70_r4"/>
    <property type="match status" value="1"/>
</dbReference>
<evidence type="ECO:0000256" key="1">
    <source>
        <dbReference type="ARBA" id="ARBA00023015"/>
    </source>
</evidence>
<keyword evidence="4" id="KW-0804">Transcription</keyword>
<keyword evidence="8" id="KW-1185">Reference proteome</keyword>
<evidence type="ECO:0000259" key="6">
    <source>
        <dbReference type="PROSITE" id="PS50801"/>
    </source>
</evidence>
<evidence type="ECO:0000256" key="4">
    <source>
        <dbReference type="ARBA" id="ARBA00023163"/>
    </source>
</evidence>
<dbReference type="CDD" id="cd07043">
    <property type="entry name" value="STAS_anti-anti-sigma_factors"/>
    <property type="match status" value="1"/>
</dbReference>
<dbReference type="Gene3D" id="1.20.140.160">
    <property type="match status" value="1"/>
</dbReference>
<dbReference type="PRINTS" id="PR00046">
    <property type="entry name" value="SIGMA70FCT"/>
</dbReference>
<dbReference type="RefSeq" id="WP_167923428.1">
    <property type="nucleotide sequence ID" value="NZ_JAATVY010000001.1"/>
</dbReference>
<proteinExistence type="predicted"/>
<dbReference type="SUPFAM" id="SSF88659">
    <property type="entry name" value="Sigma3 and sigma4 domains of RNA polymerase sigma factors"/>
    <property type="match status" value="2"/>
</dbReference>
<keyword evidence="3" id="KW-0238">DNA-binding</keyword>
<dbReference type="InterPro" id="IPR007627">
    <property type="entry name" value="RNA_pol_sigma70_r2"/>
</dbReference>
<dbReference type="InterPro" id="IPR013324">
    <property type="entry name" value="RNA_pol_sigma_r3/r4-like"/>
</dbReference>
<dbReference type="PANTHER" id="PTHR30385:SF4">
    <property type="entry name" value="RNA POLYMERASE SIGMA-E FACTOR"/>
    <property type="match status" value="1"/>
</dbReference>
<dbReference type="SUPFAM" id="SSF52091">
    <property type="entry name" value="SpoIIaa-like"/>
    <property type="match status" value="1"/>
</dbReference>
<evidence type="ECO:0000313" key="7">
    <source>
        <dbReference type="EMBL" id="NJC68575.1"/>
    </source>
</evidence>
<dbReference type="InterPro" id="IPR013325">
    <property type="entry name" value="RNA_pol_sigma_r2"/>
</dbReference>
<keyword evidence="2" id="KW-0731">Sigma factor</keyword>
<dbReference type="InterPro" id="IPR007624">
    <property type="entry name" value="RNA_pol_sigma70_r3"/>
</dbReference>
<protein>
    <submittedName>
        <fullName evidence="7">Sigma-70 family RNA polymerase sigma factor</fullName>
    </submittedName>
</protein>
<dbReference type="InterPro" id="IPR002645">
    <property type="entry name" value="STAS_dom"/>
</dbReference>
<comment type="caution">
    <text evidence="7">The sequence shown here is derived from an EMBL/GenBank/DDBJ whole genome shotgun (WGS) entry which is preliminary data.</text>
</comment>
<dbReference type="SUPFAM" id="SSF88946">
    <property type="entry name" value="Sigma2 domain of RNA polymerase sigma factors"/>
    <property type="match status" value="1"/>
</dbReference>
<organism evidence="7 8">
    <name type="scientific">Planosporangium thailandense</name>
    <dbReference type="NCBI Taxonomy" id="765197"/>
    <lineage>
        <taxon>Bacteria</taxon>
        <taxon>Bacillati</taxon>
        <taxon>Actinomycetota</taxon>
        <taxon>Actinomycetes</taxon>
        <taxon>Micromonosporales</taxon>
        <taxon>Micromonosporaceae</taxon>
        <taxon>Planosporangium</taxon>
    </lineage>
</organism>
<reference evidence="7 8" key="1">
    <citation type="submission" date="2020-03" db="EMBL/GenBank/DDBJ databases">
        <title>WGS of the type strain of Planosporangium spp.</title>
        <authorList>
            <person name="Thawai C."/>
        </authorList>
    </citation>
    <scope>NUCLEOTIDE SEQUENCE [LARGE SCALE GENOMIC DNA]</scope>
    <source>
        <strain evidence="7 8">TBRC 5610</strain>
    </source>
</reference>
<dbReference type="PROSITE" id="PS50801">
    <property type="entry name" value="STAS"/>
    <property type="match status" value="1"/>
</dbReference>
<accession>A0ABX0XSZ5</accession>
<evidence type="ECO:0000256" key="5">
    <source>
        <dbReference type="SAM" id="MobiDB-lite"/>
    </source>
</evidence>
<dbReference type="Gene3D" id="3.30.750.24">
    <property type="entry name" value="STAS domain"/>
    <property type="match status" value="1"/>
</dbReference>
<dbReference type="Pfam" id="PF04539">
    <property type="entry name" value="Sigma70_r3"/>
    <property type="match status" value="1"/>
</dbReference>
<sequence>MDRSTPAGPGPATAPPVPVGPPETPVAGRDQRAGLDDTLHDVFIRMAAYPERSAERARLRAEAIELALPLVGRLARRFRGRGEPPDDLRQAGALALVKAVDNYDPARCVPFTGYAIPCLLGAFKRHFRDNGWDLRVPRPMQERQREIEHAAAELTQRLRRSPTPDELAVALGMTTDDVIVGLATRQAYDAVSLNEPVGDDAGGGERQDALGGPDARLEEVADRISLGPLLQRLPERERVIVTRRFFGNLSQSEIAAELGISQMQVSRILAQVLGWLRRVLRDDEVAVYPGASVDHPLTVRVAMTGTTLVAAVEGTVDVQCVQYLRTRLVRAVIGHRPRRFVVDLYEVPGMTTAGAAALMAARSACGHVGAHLRLARVSPPVARVLQRTGVIRVLAGAPPRATRPQPSAAAQSA</sequence>
<evidence type="ECO:0000313" key="8">
    <source>
        <dbReference type="Proteomes" id="UP000722989"/>
    </source>
</evidence>
<dbReference type="Pfam" id="PF04542">
    <property type="entry name" value="Sigma70_r2"/>
    <property type="match status" value="1"/>
</dbReference>
<dbReference type="EMBL" id="JAATVY010000001">
    <property type="protein sequence ID" value="NJC68575.1"/>
    <property type="molecule type" value="Genomic_DNA"/>
</dbReference>